<proteinExistence type="predicted"/>
<protein>
    <submittedName>
        <fullName evidence="2">Uncharacterized protein</fullName>
    </submittedName>
</protein>
<dbReference type="EMBL" id="JAKJXO020000010">
    <property type="protein sequence ID" value="KAL1599913.1"/>
    <property type="molecule type" value="Genomic_DNA"/>
</dbReference>
<keyword evidence="1" id="KW-1133">Transmembrane helix</keyword>
<keyword evidence="1" id="KW-0812">Transmembrane</keyword>
<feature type="transmembrane region" description="Helical" evidence="1">
    <location>
        <begin position="454"/>
        <end position="479"/>
    </location>
</feature>
<keyword evidence="1" id="KW-0472">Membrane</keyword>
<comment type="caution">
    <text evidence="2">The sequence shown here is derived from an EMBL/GenBank/DDBJ whole genome shotgun (WGS) entry which is preliminary data.</text>
</comment>
<keyword evidence="3" id="KW-1185">Reference proteome</keyword>
<evidence type="ECO:0000313" key="2">
    <source>
        <dbReference type="EMBL" id="KAL1599913.1"/>
    </source>
</evidence>
<evidence type="ECO:0000256" key="1">
    <source>
        <dbReference type="SAM" id="Phobius"/>
    </source>
</evidence>
<feature type="transmembrane region" description="Helical" evidence="1">
    <location>
        <begin position="241"/>
        <end position="262"/>
    </location>
</feature>
<feature type="transmembrane region" description="Helical" evidence="1">
    <location>
        <begin position="96"/>
        <end position="115"/>
    </location>
</feature>
<organism evidence="2 3">
    <name type="scientific">Paraconiothyrium brasiliense</name>
    <dbReference type="NCBI Taxonomy" id="300254"/>
    <lineage>
        <taxon>Eukaryota</taxon>
        <taxon>Fungi</taxon>
        <taxon>Dikarya</taxon>
        <taxon>Ascomycota</taxon>
        <taxon>Pezizomycotina</taxon>
        <taxon>Dothideomycetes</taxon>
        <taxon>Pleosporomycetidae</taxon>
        <taxon>Pleosporales</taxon>
        <taxon>Massarineae</taxon>
        <taxon>Didymosphaeriaceae</taxon>
        <taxon>Paraconiothyrium</taxon>
    </lineage>
</organism>
<sequence length="580" mass="66161">MVRGSGDGFLGDKKEDGIVVRIARTWTRTATKHGASKKIARTTSDYFQQRTWPAIRNTTLTHVTPVITSSSRTTWDFVQDRMWARIRDYPLKATQIWASLLLGLGIVPFVIYGALNRGWHETFYYGAFAAKTLGCGDALGVPQNSTVEGIEALFVLDWTFGQFTFARVKTIDVAWDILVGRGVQMIFWAISYRVFSDALLRLIERHPASFQTFKSISLEGPGLGSSWILLKQLFRNRSRRTWFLFFYLLLASLYVLSIPPLLGAMTGYDGTTIAWVSIGDADNIIPSSQLHPSYAIYGTWNQSFDQPLCDTTTGELRDWYYHQMDTEKYCGCRLPNGTVLPFQEWQYKYNSMSDGSSATDPYKIDDCNIRYEGQSGVYQSTWGQDSLYERAKDWGAFNCNDSFPVTLLNGNTYSMYDLNFSTTGYCFQNKSYDYWNLVDSTRCLPDTAHPSYQWGFSSAMMGVLFIINLVWCLTMWIVWQDALRAKLVRSGYRMSPLRAAFVLTEAARQRTGVSVEGLVLRETKMLKRELRRHKGRKEAVVHKDIFDEGSGEGSTDFGKGNIVKIRRRPVAREYIDELDV</sequence>
<reference evidence="2 3" key="1">
    <citation type="submission" date="2024-02" db="EMBL/GenBank/DDBJ databases">
        <title>De novo assembly and annotation of 12 fungi associated with fruit tree decline syndrome in Ontario, Canada.</title>
        <authorList>
            <person name="Sulman M."/>
            <person name="Ellouze W."/>
            <person name="Ilyukhin E."/>
        </authorList>
    </citation>
    <scope>NUCLEOTIDE SEQUENCE [LARGE SCALE GENOMIC DNA]</scope>
    <source>
        <strain evidence="2 3">M42-189</strain>
    </source>
</reference>
<gene>
    <name evidence="2" type="ORF">SLS60_007718</name>
</gene>
<dbReference type="Proteomes" id="UP001521785">
    <property type="component" value="Unassembled WGS sequence"/>
</dbReference>
<name>A0ABR3R6L3_9PLEO</name>
<evidence type="ECO:0000313" key="3">
    <source>
        <dbReference type="Proteomes" id="UP001521785"/>
    </source>
</evidence>
<accession>A0ABR3R6L3</accession>